<proteinExistence type="predicted"/>
<keyword evidence="4" id="KW-1185">Reference proteome</keyword>
<gene>
    <name evidence="3" type="ordered locus">Cagg_0517</name>
</gene>
<evidence type="ECO:0000259" key="1">
    <source>
        <dbReference type="Pfam" id="PF12728"/>
    </source>
</evidence>
<dbReference type="OrthoDB" id="166697at2"/>
<evidence type="ECO:0000259" key="2">
    <source>
        <dbReference type="Pfam" id="PF14361"/>
    </source>
</evidence>
<dbReference type="GO" id="GO:0003677">
    <property type="term" value="F:DNA binding"/>
    <property type="evidence" value="ECO:0007669"/>
    <property type="project" value="InterPro"/>
</dbReference>
<dbReference type="CDD" id="cd04762">
    <property type="entry name" value="HTH_MerR-trunc"/>
    <property type="match status" value="1"/>
</dbReference>
<dbReference type="InterPro" id="IPR010093">
    <property type="entry name" value="SinI_DNA-bd"/>
</dbReference>
<dbReference type="EMBL" id="CP001337">
    <property type="protein sequence ID" value="ACL23456.1"/>
    <property type="molecule type" value="Genomic_DNA"/>
</dbReference>
<dbReference type="STRING" id="326427.Cagg_0517"/>
<name>B8G3S3_CHLAD</name>
<dbReference type="InterPro" id="IPR009061">
    <property type="entry name" value="DNA-bd_dom_put_sf"/>
</dbReference>
<organism evidence="3 4">
    <name type="scientific">Chloroflexus aggregans (strain MD-66 / DSM 9485)</name>
    <dbReference type="NCBI Taxonomy" id="326427"/>
    <lineage>
        <taxon>Bacteria</taxon>
        <taxon>Bacillati</taxon>
        <taxon>Chloroflexota</taxon>
        <taxon>Chloroflexia</taxon>
        <taxon>Chloroflexales</taxon>
        <taxon>Chloroflexineae</taxon>
        <taxon>Chloroflexaceae</taxon>
        <taxon>Chloroflexus</taxon>
    </lineage>
</organism>
<dbReference type="Pfam" id="PF12728">
    <property type="entry name" value="HTH_17"/>
    <property type="match status" value="1"/>
</dbReference>
<dbReference type="eggNOG" id="COG0789">
    <property type="taxonomic scope" value="Bacteria"/>
</dbReference>
<evidence type="ECO:0000313" key="4">
    <source>
        <dbReference type="Proteomes" id="UP000002508"/>
    </source>
</evidence>
<dbReference type="Proteomes" id="UP000002508">
    <property type="component" value="Chromosome"/>
</dbReference>
<dbReference type="InterPro" id="IPR041657">
    <property type="entry name" value="HTH_17"/>
</dbReference>
<sequence>MREKDPPAYLSLSAASQLLGVHSSTLRRWADEGAIPVYITPGGHRRFARADILALAARRPMPAQSISSVLASKALAQTRSDLTNPTATPAWMQKMSDNERLAWRRVGQQLMGVVLRYVSSHDEHSPLLDEARAIGRSYAQLARASGLPLSDAIAAALFFRDSLVEAAMDLPEEAHVRPAESARLLRRISRVANEVQLAVVAGYEAEE</sequence>
<reference evidence="3" key="1">
    <citation type="submission" date="2008-12" db="EMBL/GenBank/DDBJ databases">
        <title>Complete sequence of Chloroflexus aggregans DSM 9485.</title>
        <authorList>
            <consortium name="US DOE Joint Genome Institute"/>
            <person name="Lucas S."/>
            <person name="Copeland A."/>
            <person name="Lapidus A."/>
            <person name="Glavina del Rio T."/>
            <person name="Dalin E."/>
            <person name="Tice H."/>
            <person name="Pitluck S."/>
            <person name="Foster B."/>
            <person name="Larimer F."/>
            <person name="Land M."/>
            <person name="Hauser L."/>
            <person name="Kyrpides N."/>
            <person name="Mikhailova N."/>
            <person name="Bryant D."/>
            <person name="Richardson P."/>
        </authorList>
    </citation>
    <scope>NUCLEOTIDE SEQUENCE</scope>
    <source>
        <strain evidence="3">DSM 9485</strain>
    </source>
</reference>
<feature type="domain" description="RsbT co-antagonist protein RsbRD N-terminal" evidence="2">
    <location>
        <begin position="89"/>
        <end position="207"/>
    </location>
</feature>
<accession>B8G3S3</accession>
<evidence type="ECO:0000313" key="3">
    <source>
        <dbReference type="EMBL" id="ACL23456.1"/>
    </source>
</evidence>
<dbReference type="InterPro" id="IPR025751">
    <property type="entry name" value="RsbRD_N_dom"/>
</dbReference>
<dbReference type="SUPFAM" id="SSF46955">
    <property type="entry name" value="Putative DNA-binding domain"/>
    <property type="match status" value="1"/>
</dbReference>
<dbReference type="AlphaFoldDB" id="B8G3S3"/>
<dbReference type="Gene3D" id="1.10.1660.10">
    <property type="match status" value="1"/>
</dbReference>
<feature type="domain" description="Helix-turn-helix" evidence="1">
    <location>
        <begin position="9"/>
        <end position="59"/>
    </location>
</feature>
<dbReference type="KEGG" id="cag:Cagg_0517"/>
<dbReference type="HOGENOM" id="CLU_1324471_0_0_0"/>
<dbReference type="NCBIfam" id="TIGR01764">
    <property type="entry name" value="excise"/>
    <property type="match status" value="1"/>
</dbReference>
<dbReference type="Pfam" id="PF14361">
    <property type="entry name" value="RsbRD_N"/>
    <property type="match status" value="1"/>
</dbReference>
<protein>
    <submittedName>
        <fullName evidence="3">DNA binding domain protein, excisionase family</fullName>
    </submittedName>
</protein>